<dbReference type="EMBL" id="PDHS01000253">
    <property type="protein sequence ID" value="MQM31030.1"/>
    <property type="molecule type" value="Genomic_DNA"/>
</dbReference>
<feature type="domain" description="SUF system FeS cluster assembly SufBD N-terminal" evidence="3">
    <location>
        <begin position="13"/>
        <end position="172"/>
    </location>
</feature>
<sequence length="443" mass="48066">MSAQARDHTLADFARTQATLPGARIPWLVSARRSALERFAQSGFPGTRDEEWKYTSVAAIEKRAFLAASRQDGHELAAAALVDQLALTGSAVHLLVFVNGRYCPTLSAPGRLPAGATLASLADALESSPEALEPHLADAESQTIFGALNTAFMADGAYLHLSRRTVVEQPIHLLFVATQAGASISPRNLIVAEDGARATVIEHYAGADGAVYLTNAVTQIFAASNAGIEHYKLQQEALQSFHIAGIHARQARDSRLLSHSISLGAAIARNDLTTIFASTGCDAAFDGLYLVSGRQHVDNHTRIDHAYANGTSRETYRGVLDGRSRAVFNGKIIVHPGAQKTDAQQANHNLLLSRDAEIDTKPQLEIHADDVKCTHGATVGQIDDNQLFYLRARGIEETMARSLLVHAFAHDLIERIRVTALRTRLEKILFTRLPQGERIRELA</sequence>
<dbReference type="InterPro" id="IPR000825">
    <property type="entry name" value="SUF_FeS_clus_asmbl_SufBD_core"/>
</dbReference>
<accession>A0A6A7RV86</accession>
<evidence type="ECO:0000256" key="1">
    <source>
        <dbReference type="ARBA" id="ARBA00043967"/>
    </source>
</evidence>
<name>A0A6A7RV86_9PROT</name>
<reference evidence="4 5" key="1">
    <citation type="submission" date="2017-09" db="EMBL/GenBank/DDBJ databases">
        <title>Metagenomic Analysis Reveals Denitrifying Candidatus Accumulibacter and Flanking Population as a Source of N2O.</title>
        <authorList>
            <person name="Gao H."/>
            <person name="Mao Y."/>
            <person name="Zhao X."/>
            <person name="Liu W.-T."/>
            <person name="Zhang T."/>
            <person name="Wells G."/>
        </authorList>
    </citation>
    <scope>NUCLEOTIDE SEQUENCE [LARGE SCALE GENOMIC DNA]</scope>
    <source>
        <strain evidence="4">CANDO_2_IC</strain>
    </source>
</reference>
<organism evidence="4 5">
    <name type="scientific">Candidatus Accumulibacter phosphatis</name>
    <dbReference type="NCBI Taxonomy" id="327160"/>
    <lineage>
        <taxon>Bacteria</taxon>
        <taxon>Pseudomonadati</taxon>
        <taxon>Pseudomonadota</taxon>
        <taxon>Betaproteobacteria</taxon>
        <taxon>Candidatus Accumulibacter</taxon>
    </lineage>
</organism>
<proteinExistence type="inferred from homology"/>
<dbReference type="InterPro" id="IPR045595">
    <property type="entry name" value="SufBD_N"/>
</dbReference>
<dbReference type="Pfam" id="PF19295">
    <property type="entry name" value="SufBD_N"/>
    <property type="match status" value="1"/>
</dbReference>
<dbReference type="NCBIfam" id="TIGR01981">
    <property type="entry name" value="sufD"/>
    <property type="match status" value="1"/>
</dbReference>
<evidence type="ECO:0000259" key="2">
    <source>
        <dbReference type="Pfam" id="PF01458"/>
    </source>
</evidence>
<dbReference type="SUPFAM" id="SSF101960">
    <property type="entry name" value="Stabilizer of iron transporter SufD"/>
    <property type="match status" value="1"/>
</dbReference>
<comment type="caution">
    <text evidence="4">The sequence shown here is derived from an EMBL/GenBank/DDBJ whole genome shotgun (WGS) entry which is preliminary data.</text>
</comment>
<dbReference type="AlphaFoldDB" id="A0A6A7RV86"/>
<dbReference type="InterPro" id="IPR055346">
    <property type="entry name" value="Fe-S_cluster_assembly_SufBD"/>
</dbReference>
<feature type="domain" description="SUF system FeS cluster assembly SufBD core" evidence="2">
    <location>
        <begin position="176"/>
        <end position="408"/>
    </location>
</feature>
<dbReference type="PANTHER" id="PTHR43575">
    <property type="entry name" value="PROTEIN ABCI7, CHLOROPLASTIC"/>
    <property type="match status" value="1"/>
</dbReference>
<dbReference type="GO" id="GO:0016226">
    <property type="term" value="P:iron-sulfur cluster assembly"/>
    <property type="evidence" value="ECO:0007669"/>
    <property type="project" value="InterPro"/>
</dbReference>
<dbReference type="PANTHER" id="PTHR43575:SF1">
    <property type="entry name" value="PROTEIN ABCI7, CHLOROPLASTIC"/>
    <property type="match status" value="1"/>
</dbReference>
<dbReference type="InterPro" id="IPR037284">
    <property type="entry name" value="SUF_FeS_clus_asmbl_SufBD_sf"/>
</dbReference>
<evidence type="ECO:0000313" key="5">
    <source>
        <dbReference type="Proteomes" id="UP000342300"/>
    </source>
</evidence>
<comment type="similarity">
    <text evidence="1">Belongs to the iron-sulfur cluster assembly SufBD family.</text>
</comment>
<protein>
    <submittedName>
        <fullName evidence="4">Fe-S cluster assembly protein SufD</fullName>
    </submittedName>
</protein>
<dbReference type="Pfam" id="PF01458">
    <property type="entry name" value="SUFBD_core"/>
    <property type="match status" value="1"/>
</dbReference>
<gene>
    <name evidence="4" type="primary">sufD</name>
    <name evidence="4" type="ORF">CRU78_11105</name>
</gene>
<dbReference type="Proteomes" id="UP000342300">
    <property type="component" value="Unassembled WGS sequence"/>
</dbReference>
<evidence type="ECO:0000259" key="3">
    <source>
        <dbReference type="Pfam" id="PF19295"/>
    </source>
</evidence>
<dbReference type="InterPro" id="IPR011542">
    <property type="entry name" value="SUF_FeS_clus_asmbl_SufD"/>
</dbReference>
<evidence type="ECO:0000313" key="4">
    <source>
        <dbReference type="EMBL" id="MQM31030.1"/>
    </source>
</evidence>